<name>A0A0A9C5A2_ARUDO</name>
<proteinExistence type="predicted"/>
<sequence>MYLVKPSIYYFKLKILKFINLQLFVSL</sequence>
<evidence type="ECO:0000313" key="1">
    <source>
        <dbReference type="EMBL" id="JAD66687.1"/>
    </source>
</evidence>
<reference evidence="1" key="2">
    <citation type="journal article" date="2015" name="Data Brief">
        <title>Shoot transcriptome of the giant reed, Arundo donax.</title>
        <authorList>
            <person name="Barrero R.A."/>
            <person name="Guerrero F.D."/>
            <person name="Moolhuijzen P."/>
            <person name="Goolsby J.A."/>
            <person name="Tidwell J."/>
            <person name="Bellgard S.E."/>
            <person name="Bellgard M.I."/>
        </authorList>
    </citation>
    <scope>NUCLEOTIDE SEQUENCE</scope>
    <source>
        <tissue evidence="1">Shoot tissue taken approximately 20 cm above the soil surface</tissue>
    </source>
</reference>
<reference evidence="1" key="1">
    <citation type="submission" date="2014-09" db="EMBL/GenBank/DDBJ databases">
        <authorList>
            <person name="Magalhaes I.L.F."/>
            <person name="Oliveira U."/>
            <person name="Santos F.R."/>
            <person name="Vidigal T.H.D.A."/>
            <person name="Brescovit A.D."/>
            <person name="Santos A.J."/>
        </authorList>
    </citation>
    <scope>NUCLEOTIDE SEQUENCE</scope>
    <source>
        <tissue evidence="1">Shoot tissue taken approximately 20 cm above the soil surface</tissue>
    </source>
</reference>
<dbReference type="AlphaFoldDB" id="A0A0A9C5A2"/>
<protein>
    <submittedName>
        <fullName evidence="1">Uncharacterized protein</fullName>
    </submittedName>
</protein>
<organism evidence="1">
    <name type="scientific">Arundo donax</name>
    <name type="common">Giant reed</name>
    <name type="synonym">Donax arundinaceus</name>
    <dbReference type="NCBI Taxonomy" id="35708"/>
    <lineage>
        <taxon>Eukaryota</taxon>
        <taxon>Viridiplantae</taxon>
        <taxon>Streptophyta</taxon>
        <taxon>Embryophyta</taxon>
        <taxon>Tracheophyta</taxon>
        <taxon>Spermatophyta</taxon>
        <taxon>Magnoliopsida</taxon>
        <taxon>Liliopsida</taxon>
        <taxon>Poales</taxon>
        <taxon>Poaceae</taxon>
        <taxon>PACMAD clade</taxon>
        <taxon>Arundinoideae</taxon>
        <taxon>Arundineae</taxon>
        <taxon>Arundo</taxon>
    </lineage>
</organism>
<accession>A0A0A9C5A2</accession>
<dbReference type="EMBL" id="GBRH01231208">
    <property type="protein sequence ID" value="JAD66687.1"/>
    <property type="molecule type" value="Transcribed_RNA"/>
</dbReference>